<organism evidence="2 3">
    <name type="scientific">Marinospirillum alkaliphilum DSM 21637</name>
    <dbReference type="NCBI Taxonomy" id="1122209"/>
    <lineage>
        <taxon>Bacteria</taxon>
        <taxon>Pseudomonadati</taxon>
        <taxon>Pseudomonadota</taxon>
        <taxon>Gammaproteobacteria</taxon>
        <taxon>Oceanospirillales</taxon>
        <taxon>Oceanospirillaceae</taxon>
        <taxon>Marinospirillum</taxon>
    </lineage>
</organism>
<dbReference type="SUPFAM" id="SSF75169">
    <property type="entry name" value="DsrEFH-like"/>
    <property type="match status" value="1"/>
</dbReference>
<dbReference type="InterPro" id="IPR003787">
    <property type="entry name" value="Sulphur_relay_DsrE/F-like"/>
</dbReference>
<dbReference type="OrthoDB" id="9789418at2"/>
<dbReference type="NCBIfam" id="NF001238">
    <property type="entry name" value="PRK00211.1"/>
    <property type="match status" value="1"/>
</dbReference>
<dbReference type="STRING" id="1122209.SAMN02745752_00323"/>
<gene>
    <name evidence="2" type="ORF">SAMN02745752_00323</name>
</gene>
<evidence type="ECO:0000313" key="2">
    <source>
        <dbReference type="EMBL" id="SFX04396.1"/>
    </source>
</evidence>
<dbReference type="Proteomes" id="UP000182350">
    <property type="component" value="Unassembled WGS sequence"/>
</dbReference>
<dbReference type="AlphaFoldDB" id="A0A1K1TVQ8"/>
<dbReference type="InterPro" id="IPR017462">
    <property type="entry name" value="Sulphur_relay_TusC/DsrF"/>
</dbReference>
<reference evidence="2 3" key="1">
    <citation type="submission" date="2016-11" db="EMBL/GenBank/DDBJ databases">
        <authorList>
            <person name="Jaros S."/>
            <person name="Januszkiewicz K."/>
            <person name="Wedrychowicz H."/>
        </authorList>
    </citation>
    <scope>NUCLEOTIDE SEQUENCE [LARGE SCALE GENOMIC DNA]</scope>
    <source>
        <strain evidence="2 3">DSM 21637</strain>
    </source>
</reference>
<comment type="similarity">
    <text evidence="1">Belongs to the DsrF/TusC family.</text>
</comment>
<sequence>MSTSTLDLLVIFSHPPLTGLRGREGLDVALVSSTFDQNTALLFMGEGVLQLLPDQQPDCLQLKGTQAMLKALPLYDLDQVYVEEAALLRYGLSADKLLLPVQPLNNVELQQLLQRSRHLLSH</sequence>
<evidence type="ECO:0000256" key="1">
    <source>
        <dbReference type="ARBA" id="ARBA00005996"/>
    </source>
</evidence>
<dbReference type="Pfam" id="PF02635">
    <property type="entry name" value="DsrE"/>
    <property type="match status" value="1"/>
</dbReference>
<dbReference type="InterPro" id="IPR027396">
    <property type="entry name" value="DsrEFH-like"/>
</dbReference>
<protein>
    <submittedName>
        <fullName evidence="2">tRNA 2-thiouridine synthesizing protein C</fullName>
    </submittedName>
</protein>
<dbReference type="Gene3D" id="3.40.1260.10">
    <property type="entry name" value="DsrEFH-like"/>
    <property type="match status" value="1"/>
</dbReference>
<dbReference type="PANTHER" id="PTHR38780">
    <property type="entry name" value="PROTEIN TUSC"/>
    <property type="match status" value="1"/>
</dbReference>
<accession>A0A1K1TVQ8</accession>
<evidence type="ECO:0000313" key="3">
    <source>
        <dbReference type="Proteomes" id="UP000182350"/>
    </source>
</evidence>
<dbReference type="RefSeq" id="WP_072324556.1">
    <property type="nucleotide sequence ID" value="NZ_FPJW01000001.1"/>
</dbReference>
<dbReference type="NCBIfam" id="TIGR03010">
    <property type="entry name" value="sulf_tusC_dsrF"/>
    <property type="match status" value="1"/>
</dbReference>
<dbReference type="PANTHER" id="PTHR38780:SF1">
    <property type="entry name" value="PROTEIN TUSC"/>
    <property type="match status" value="1"/>
</dbReference>
<proteinExistence type="inferred from homology"/>
<keyword evidence="3" id="KW-1185">Reference proteome</keyword>
<name>A0A1K1TVQ8_9GAMM</name>
<dbReference type="EMBL" id="FPJW01000001">
    <property type="protein sequence ID" value="SFX04396.1"/>
    <property type="molecule type" value="Genomic_DNA"/>
</dbReference>